<dbReference type="AlphaFoldDB" id="A0A7T0BRU9"/>
<name>A0A7T0BRU9_9BACT</name>
<evidence type="ECO:0000256" key="4">
    <source>
        <dbReference type="ARBA" id="ARBA00022695"/>
    </source>
</evidence>
<keyword evidence="2" id="KW-0240">DNA-directed RNA polymerase</keyword>
<keyword evidence="3" id="KW-0808">Transferase</keyword>
<reference evidence="7 8" key="1">
    <citation type="journal article" date="2020" name="Sci. Rep.">
        <title>Morphology, ultrastructure, genomics, and phylogeny of Euplotes vanleeuwenhoeki sp. nov. and its ultra-reduced endosymbiont Candidatus Pinguicoccus supinus sp. nov.</title>
        <authorList>
            <person name="Serra V."/>
            <person name="Gammuto L."/>
            <person name="Nitla V."/>
            <person name="Castelli M."/>
            <person name="Lanzoni O."/>
            <person name="Sassera D."/>
            <person name="Bandi C."/>
            <person name="Sandeep B.V."/>
            <person name="Verni F."/>
            <person name="Modeo L."/>
            <person name="Petroni G."/>
        </authorList>
    </citation>
    <scope>NUCLEOTIDE SEQUENCE [LARGE SCALE GENOMIC DNA]</scope>
    <source>
        <strain evidence="7 8">KKR18_Esm</strain>
    </source>
</reference>
<dbReference type="GO" id="GO:0003677">
    <property type="term" value="F:DNA binding"/>
    <property type="evidence" value="ECO:0007669"/>
    <property type="project" value="InterPro"/>
</dbReference>
<dbReference type="InterPro" id="IPR007644">
    <property type="entry name" value="RNA_pol_bsu_protrusion"/>
</dbReference>
<dbReference type="GO" id="GO:0003899">
    <property type="term" value="F:DNA-directed RNA polymerase activity"/>
    <property type="evidence" value="ECO:0007669"/>
    <property type="project" value="UniProtKB-EC"/>
</dbReference>
<proteinExistence type="predicted"/>
<evidence type="ECO:0000256" key="3">
    <source>
        <dbReference type="ARBA" id="ARBA00022679"/>
    </source>
</evidence>
<protein>
    <recommendedName>
        <fullName evidence="1">DNA-directed RNA polymerase</fullName>
        <ecNumber evidence="1">2.7.7.6</ecNumber>
    </recommendedName>
</protein>
<evidence type="ECO:0000313" key="8">
    <source>
        <dbReference type="Proteomes" id="UP000594451"/>
    </source>
</evidence>
<dbReference type="Gene3D" id="3.90.1110.10">
    <property type="entry name" value="RNA polymerase Rpb2, domain 2"/>
    <property type="match status" value="1"/>
</dbReference>
<sequence>MQLPNYCSFDCIYKGISYNGFVYIKVRLINNNSLKQTSDVYLGNIPIMTPKGSFIINGAERVVVSQLQRSPGIYFSKIVIQSKKTYFVKIIPERGI</sequence>
<dbReference type="Pfam" id="PF04563">
    <property type="entry name" value="RNA_pol_Rpb2_1"/>
    <property type="match status" value="1"/>
</dbReference>
<dbReference type="Gene3D" id="3.90.1100.10">
    <property type="match status" value="1"/>
</dbReference>
<dbReference type="GO" id="GO:0000428">
    <property type="term" value="C:DNA-directed RNA polymerase complex"/>
    <property type="evidence" value="ECO:0007669"/>
    <property type="project" value="UniProtKB-KW"/>
</dbReference>
<evidence type="ECO:0000256" key="1">
    <source>
        <dbReference type="ARBA" id="ARBA00012418"/>
    </source>
</evidence>
<evidence type="ECO:0000313" key="7">
    <source>
        <dbReference type="EMBL" id="QPJ58502.1"/>
    </source>
</evidence>
<dbReference type="EMBL" id="CP039370">
    <property type="protein sequence ID" value="QPJ58502.1"/>
    <property type="molecule type" value="Genomic_DNA"/>
</dbReference>
<organism evidence="7 8">
    <name type="scientific">Candidatus Pinguicoccus supinus</name>
    <dbReference type="NCBI Taxonomy" id="2529394"/>
    <lineage>
        <taxon>Bacteria</taxon>
        <taxon>Pseudomonadati</taxon>
        <taxon>Verrucomicrobiota</taxon>
        <taxon>Candidatus Pinguicoccus</taxon>
    </lineage>
</organism>
<dbReference type="KEGG" id="psup:E5P55_00815"/>
<dbReference type="EC" id="2.7.7.6" evidence="1"/>
<evidence type="ECO:0000256" key="2">
    <source>
        <dbReference type="ARBA" id="ARBA00022478"/>
    </source>
</evidence>
<dbReference type="GO" id="GO:0006351">
    <property type="term" value="P:DNA-templated transcription"/>
    <property type="evidence" value="ECO:0007669"/>
    <property type="project" value="InterPro"/>
</dbReference>
<gene>
    <name evidence="7" type="ORF">E5P55_00815</name>
</gene>
<accession>A0A7T0BRU9</accession>
<keyword evidence="4" id="KW-0548">Nucleotidyltransferase</keyword>
<feature type="domain" description="RNA polymerase beta subunit protrusion" evidence="6">
    <location>
        <begin position="10"/>
        <end position="68"/>
    </location>
</feature>
<dbReference type="SUPFAM" id="SSF64484">
    <property type="entry name" value="beta and beta-prime subunits of DNA dependent RNA-polymerase"/>
    <property type="match status" value="1"/>
</dbReference>
<dbReference type="InterPro" id="IPR037034">
    <property type="entry name" value="RNA_pol_Rpb2_2_sf"/>
</dbReference>
<keyword evidence="5" id="KW-0804">Transcription</keyword>
<evidence type="ECO:0000259" key="6">
    <source>
        <dbReference type="Pfam" id="PF04563"/>
    </source>
</evidence>
<keyword evidence="8" id="KW-1185">Reference proteome</keyword>
<evidence type="ECO:0000256" key="5">
    <source>
        <dbReference type="ARBA" id="ARBA00023163"/>
    </source>
</evidence>
<dbReference type="Proteomes" id="UP000594451">
    <property type="component" value="Chromosome"/>
</dbReference>